<gene>
    <name evidence="3" type="ORF">HMI49_21970</name>
</gene>
<sequence length="299" mass="32740">MKKPIRPRPARLIALALVGVLAVVAVIAYRNVRTAQAVLHPARQPLKPVAEGALAERTDVALRTRDGLTLRGWYLPSRNHAAVVVMHGFAENRTQMLFEAEVLSRAGYGVLLFDSRGHGESEGDLVTWGDREREDLRAAVDFVSHRDDVDPSRLGVLGFSMGGTTAMLEALEDDRLKAVAAAGAYPSLEADTRYSYGKWGPLSVQPVLWTMRLSGVDVDAVDPMKRLCDLKGRPLLLINGDVDAYAPAFLQDALFQAACEPKSYWVVPGAHHGEYAKKAPEEYAHHLRDFFDAALLSGS</sequence>
<feature type="domain" description="Serine aminopeptidase S33" evidence="2">
    <location>
        <begin position="79"/>
        <end position="184"/>
    </location>
</feature>
<dbReference type="Proteomes" id="UP000563426">
    <property type="component" value="Unassembled WGS sequence"/>
</dbReference>
<dbReference type="PANTHER" id="PTHR22946">
    <property type="entry name" value="DIENELACTONE HYDROLASE DOMAIN-CONTAINING PROTEIN-RELATED"/>
    <property type="match status" value="1"/>
</dbReference>
<dbReference type="GO" id="GO:0052689">
    <property type="term" value="F:carboxylic ester hydrolase activity"/>
    <property type="evidence" value="ECO:0007669"/>
    <property type="project" value="UniProtKB-ARBA"/>
</dbReference>
<evidence type="ECO:0000256" key="1">
    <source>
        <dbReference type="ARBA" id="ARBA00022801"/>
    </source>
</evidence>
<dbReference type="RefSeq" id="WP_120526543.1">
    <property type="nucleotide sequence ID" value="NZ_JABFJV010000133.1"/>
</dbReference>
<evidence type="ECO:0000313" key="3">
    <source>
        <dbReference type="EMBL" id="NOK35871.1"/>
    </source>
</evidence>
<dbReference type="InterPro" id="IPR029058">
    <property type="entry name" value="AB_hydrolase_fold"/>
</dbReference>
<dbReference type="InterPro" id="IPR050261">
    <property type="entry name" value="FrsA_esterase"/>
</dbReference>
<dbReference type="Pfam" id="PF12146">
    <property type="entry name" value="Hydrolase_4"/>
    <property type="match status" value="1"/>
</dbReference>
<dbReference type="OrthoDB" id="9805123at2"/>
<reference evidence="3 4" key="1">
    <citation type="submission" date="2020-05" db="EMBL/GenBank/DDBJ databases">
        <authorList>
            <person name="Whitworth D."/>
        </authorList>
    </citation>
    <scope>NUCLEOTIDE SEQUENCE [LARGE SCALE GENOMIC DNA]</scope>
    <source>
        <strain evidence="3 4">AB043B</strain>
    </source>
</reference>
<dbReference type="Gene3D" id="3.40.50.1820">
    <property type="entry name" value="alpha/beta hydrolase"/>
    <property type="match status" value="1"/>
</dbReference>
<organism evidence="3 4">
    <name type="scientific">Corallococcus exercitus</name>
    <dbReference type="NCBI Taxonomy" id="2316736"/>
    <lineage>
        <taxon>Bacteria</taxon>
        <taxon>Pseudomonadati</taxon>
        <taxon>Myxococcota</taxon>
        <taxon>Myxococcia</taxon>
        <taxon>Myxococcales</taxon>
        <taxon>Cystobacterineae</taxon>
        <taxon>Myxococcaceae</taxon>
        <taxon>Corallococcus</taxon>
    </lineage>
</organism>
<evidence type="ECO:0000259" key="2">
    <source>
        <dbReference type="Pfam" id="PF12146"/>
    </source>
</evidence>
<proteinExistence type="predicted"/>
<dbReference type="PANTHER" id="PTHR22946:SF9">
    <property type="entry name" value="POLYKETIDE TRANSFERASE AF380"/>
    <property type="match status" value="1"/>
</dbReference>
<dbReference type="AlphaFoldDB" id="A0A3A8HZC3"/>
<evidence type="ECO:0000313" key="4">
    <source>
        <dbReference type="Proteomes" id="UP000563426"/>
    </source>
</evidence>
<keyword evidence="4" id="KW-1185">Reference proteome</keyword>
<comment type="caution">
    <text evidence="3">The sequence shown here is derived from an EMBL/GenBank/DDBJ whole genome shotgun (WGS) entry which is preliminary data.</text>
</comment>
<accession>A0A3A8HZC3</accession>
<dbReference type="EMBL" id="JABFJV010000133">
    <property type="protein sequence ID" value="NOK35871.1"/>
    <property type="molecule type" value="Genomic_DNA"/>
</dbReference>
<dbReference type="SUPFAM" id="SSF53474">
    <property type="entry name" value="alpha/beta-Hydrolases"/>
    <property type="match status" value="1"/>
</dbReference>
<dbReference type="InterPro" id="IPR022742">
    <property type="entry name" value="Hydrolase_4"/>
</dbReference>
<keyword evidence="1 3" id="KW-0378">Hydrolase</keyword>
<name>A0A3A8HZC3_9BACT</name>
<protein>
    <submittedName>
        <fullName evidence="3">Alpha/beta fold hydrolase</fullName>
    </submittedName>
</protein>